<evidence type="ECO:0000256" key="1">
    <source>
        <dbReference type="SAM" id="MobiDB-lite"/>
    </source>
</evidence>
<evidence type="ECO:0000313" key="3">
    <source>
        <dbReference type="Proteomes" id="UP000683360"/>
    </source>
</evidence>
<protein>
    <submittedName>
        <fullName evidence="2">Uncharacterized protein</fullName>
    </submittedName>
</protein>
<name>A0A8S3QF43_MYTED</name>
<comment type="caution">
    <text evidence="2">The sequence shown here is derived from an EMBL/GenBank/DDBJ whole genome shotgun (WGS) entry which is preliminary data.</text>
</comment>
<proteinExistence type="predicted"/>
<reference evidence="2" key="1">
    <citation type="submission" date="2021-03" db="EMBL/GenBank/DDBJ databases">
        <authorList>
            <person name="Bekaert M."/>
        </authorList>
    </citation>
    <scope>NUCLEOTIDE SEQUENCE</scope>
</reference>
<feature type="compositionally biased region" description="Polar residues" evidence="1">
    <location>
        <begin position="311"/>
        <end position="329"/>
    </location>
</feature>
<dbReference type="AlphaFoldDB" id="A0A8S3QF43"/>
<feature type="region of interest" description="Disordered" evidence="1">
    <location>
        <begin position="311"/>
        <end position="333"/>
    </location>
</feature>
<accession>A0A8S3QF43</accession>
<sequence>MASVCSTHNSMLSYLETAINDIHVNLMKIDTEVSQNLSQGHSPQSALWTCWTPQFFKEPSKESCNPTIPLDGSHDETVCSNCLVELPRILFTVKKEVDRHVQYVDFIQEKMNAVSMSTAKANLTPKSHANLNRNASVRRSNIRTNPSFPVLHSQKSHGALLTNQNSSVPNAESFKHSLTLESQPCVCCEKCSSVLHLFSQTVCSRVNYLKDQCQELKIRLVKELLEKERELNMWLSQIKTAKENVGSSFCHLENLGQQCLVIFTNLQDKDDMDSKQKDNCDGNQFDIRSAADGQSCDKEITNQNLGLLLDSSESTNKNTRLPSSSSEGSYTLPVGLSHEEDYSVITVSADDKDRICIYDELVFSTQNEQQEAESKPSHDISVSCDNDKSPLPELIEFQRKRSDSLNRYDKLFQRTDFRRRSQSNPVSFKTRKAMNASGPYYTIQEGTDDSLNQDGPSTELHHAKSECVINEPDTKQRKIKKSKSSMMVRATKIKNFITKKFKRKSWGGKSQRKSTSSSSVQASSTGVQFFEYDFSDDGIDKSLNATSDRLGDLSFLTGMSNNLENSMFDVDFSGHKLDFSGQILDFSRNDNCDSLQSSEMGSISEDETETFHKSETNFNHWFNKQIASIERLLNDTTGEEDMPDHQLTEDQSPILKSVDPRNRRPQISQRNVHSHITKEQTQMVLPLKRRTHTNLYYNDLAMERAPLESLSAISCIEPVDHLTNIVDDTMDNSLFYEAEERVF</sequence>
<evidence type="ECO:0000313" key="2">
    <source>
        <dbReference type="EMBL" id="CAG2193252.1"/>
    </source>
</evidence>
<organism evidence="2 3">
    <name type="scientific">Mytilus edulis</name>
    <name type="common">Blue mussel</name>
    <dbReference type="NCBI Taxonomy" id="6550"/>
    <lineage>
        <taxon>Eukaryota</taxon>
        <taxon>Metazoa</taxon>
        <taxon>Spiralia</taxon>
        <taxon>Lophotrochozoa</taxon>
        <taxon>Mollusca</taxon>
        <taxon>Bivalvia</taxon>
        <taxon>Autobranchia</taxon>
        <taxon>Pteriomorphia</taxon>
        <taxon>Mytilida</taxon>
        <taxon>Mytiloidea</taxon>
        <taxon>Mytilidae</taxon>
        <taxon>Mytilinae</taxon>
        <taxon>Mytilus</taxon>
    </lineage>
</organism>
<dbReference type="Proteomes" id="UP000683360">
    <property type="component" value="Unassembled WGS sequence"/>
</dbReference>
<dbReference type="EMBL" id="CAJPWZ010000459">
    <property type="protein sequence ID" value="CAG2193252.1"/>
    <property type="molecule type" value="Genomic_DNA"/>
</dbReference>
<dbReference type="OrthoDB" id="10369593at2759"/>
<feature type="region of interest" description="Disordered" evidence="1">
    <location>
        <begin position="367"/>
        <end position="386"/>
    </location>
</feature>
<keyword evidence="3" id="KW-1185">Reference proteome</keyword>
<gene>
    <name evidence="2" type="ORF">MEDL_8442</name>
</gene>